<accession>A0A7X0EGB7</accession>
<dbReference type="InterPro" id="IPR031325">
    <property type="entry name" value="RHS_repeat"/>
</dbReference>
<dbReference type="InterPro" id="IPR050708">
    <property type="entry name" value="T6SS_VgrG/RHS"/>
</dbReference>
<dbReference type="EMBL" id="JACIIZ010000011">
    <property type="protein sequence ID" value="MBB6253394.1"/>
    <property type="molecule type" value="Genomic_DNA"/>
</dbReference>
<feature type="domain" description="Teneurin-like YD-shell" evidence="3">
    <location>
        <begin position="1325"/>
        <end position="1476"/>
    </location>
</feature>
<evidence type="ECO:0000259" key="3">
    <source>
        <dbReference type="Pfam" id="PF25023"/>
    </source>
</evidence>
<keyword evidence="1" id="KW-0677">Repeat</keyword>
<reference evidence="4 5" key="1">
    <citation type="submission" date="2020-08" db="EMBL/GenBank/DDBJ databases">
        <title>Genomic Encyclopedia of Type Strains, Phase IV (KMG-IV): sequencing the most valuable type-strain genomes for metagenomic binning, comparative biology and taxonomic classification.</title>
        <authorList>
            <person name="Goeker M."/>
        </authorList>
    </citation>
    <scope>NUCLEOTIDE SEQUENCE [LARGE SCALE GENOMIC DNA]</scope>
    <source>
        <strain evidence="4 5">DSM 22198</strain>
    </source>
</reference>
<dbReference type="RefSeq" id="WP_184803808.1">
    <property type="nucleotide sequence ID" value="NZ_JACIIZ010000011.1"/>
</dbReference>
<dbReference type="Gene3D" id="3.90.930.1">
    <property type="match status" value="1"/>
</dbReference>
<name>A0A7X0EGB7_9PROT</name>
<keyword evidence="5" id="KW-1185">Reference proteome</keyword>
<evidence type="ECO:0000256" key="2">
    <source>
        <dbReference type="SAM" id="MobiDB-lite"/>
    </source>
</evidence>
<dbReference type="NCBIfam" id="TIGR03696">
    <property type="entry name" value="Rhs_assc_core"/>
    <property type="match status" value="1"/>
</dbReference>
<dbReference type="Gene3D" id="2.180.10.10">
    <property type="entry name" value="RHS repeat-associated core"/>
    <property type="match status" value="2"/>
</dbReference>
<dbReference type="InterPro" id="IPR056823">
    <property type="entry name" value="TEN-like_YD-shell"/>
</dbReference>
<proteinExistence type="predicted"/>
<evidence type="ECO:0000256" key="1">
    <source>
        <dbReference type="ARBA" id="ARBA00022737"/>
    </source>
</evidence>
<organism evidence="4 5">
    <name type="scientific">Nitrospirillum iridis</name>
    <dbReference type="NCBI Taxonomy" id="765888"/>
    <lineage>
        <taxon>Bacteria</taxon>
        <taxon>Pseudomonadati</taxon>
        <taxon>Pseudomonadota</taxon>
        <taxon>Alphaproteobacteria</taxon>
        <taxon>Rhodospirillales</taxon>
        <taxon>Azospirillaceae</taxon>
        <taxon>Nitrospirillum</taxon>
    </lineage>
</organism>
<sequence>MTKMWALASKFLGYFLLILAIIPTSSGADTLPSVKIGTAALLAPSSADGYYGSATNSTNGLGSVSRPNEIIELALALRNDPDLIYDYVRNNVDTTFLYGLQKGALGALVDRAGTPFDQAMLMVELLRQSGYTASYQAGTITLNGQQFYDWTGITNATAACQLLSSGGIPGNVNGATSTDCGNVSGTVSSVQMAHIWVSANVAGGTFLFDPSYKAYSWRSGIDVPGNAGLQVGQPLNQAVAGGGNSVEFGTASGVSYVRNLYSYALNLYLGAYAQNLLNAINANISGAHIQDVVGGGTIVRQEGPVRQTSLPYPAQATRSWSGGVPDQYRTTLRVQISRPVANLTTGSLDTVTMADVTLFADEIYGRKLIYDTNFTGPGRNVDSLNNFVGTLKLVDEFGNAQALVTSTTIGDKIAYRQDATINLTVNHPYAAAADGSANVTGTYMDAVVTRKVKVLTPFTIVHAWGDVSSKGVVEKWGSRIDKSVPTLPRQGCDMCGSDFFSSAGDGIREQLAASWIVQSAKAASLHAAIAKSTYGHHHSIGVVTADNQINVVDNDKSSTTNQLYYSISDNFDRIDVESGISLTSKSADGTRRRAALHAIAATMEALEGAVAAEVSDLPDTNSTATRFAWGNTPPTDGEDPSNAGARRFYRFNSGNAGQAQGLAKVEGQAPSAYASATGQHGADNVTIGSGEANGRAGALATVITNYTNAGFDVVSSEEAFLGPGGRAGAFVPQVSGSTTTYTHRQSEQRGGALVATRYNANGDPLEIAHIMVGPTANSKGGGGGVQAQHQSQYDPSTAADVLKARFVDRSKMLGVDLKSGALSYTSPASLKVGSGKFPYQLSAQLIWRGGEQVSSGFGPIIHTQPQTPWTTNWNSMASISSSALEMMQDGDLRAAATSVAAFAAMQDVYTASPSVQREVVGVLVGSWWINQMIGNVITTNVGVGTSQFVRLIDGSWISPGAAVAASLTVSGSRVAYRNTDCTNTSAQATMPQTRGWNNAGMSIKVRNPNGDVQTFNQWSFVYTNNISESTCSSLRGFRLESWSFPQGVTITLKYDDGTGSRNIPELVSVSNNLGRKIHFINSGDGGFDNALTGGDFRQVTVTMDGTGTATHTGTNWDTYKFNARLVGGRYLLDQIYYPHTPNTPFLQYNYDTLNRVVWAFDAQSLQDTANHVQVGARGAWGFRIANGIRGFRTDPAGGRYEVMYDTYGMPFRYVDEVGRTTTAQYDGRGRMTEYDYPAGGKQLFGYDARNNTTDMWRVARPGSSLSTSHAHVDWDGTCNKPTHVADANGNTSDLYYDGNCQLSYMLGAAIANSSSGLTTTTTRPRTNFGYDTLGRLLEVRDAGNMLTDFAYDSANGSPTQEIVDAGGQKITSTFGYDAQGQATTVTDPRGKTATTTYDGNGRPISVDLPEGARTEWTYNAVGWVLTERQAADSGHTAWSTVTTTYTATGQKATVTDPAGQVTTYGYDAADRQISTTDPLNRVSVTDYDAAGQKLRERRAVGTAVEQVSASYAYDADGLVSTITDPRGNVLSYVYDGFGRVSSLRYPDGASDSYGYDANDNQTSATQRDGSTSQMTYDAANRLVTVARPGLQTVTLGYDHMGRLYWQVIGGSEVSRSLSYDSAGRLAAATTYIPRPGASSLGVTMNFGYDAAGNRTSARYPDGSTVSWVYDGLARVTDVTEGSFTWAHYNYDTLSRHTGAWQGNNGTAVATSSYGYDAASRLTGLGRGWNGGAVNYSYSYDTAGQVISRGVDSDSFLPTAGAPQTYGAANAINGYTSVNGNSYGYDGRGNLTSAGDSTAMTYDSRNMLTRFTQGATVQTMGYYPEGGRAWKQVNGVTTLTFEALGVEWGDYDGNGGLLRRYVRSTATGGPGGGGVVGWVDGGGNRFLTVHDRQGSVVAVLNGSGQSTSTYSYNEFGQSAQDGQTGSPYRYAGMRYDEIGLYVTPNRTYVPGIGRWLQMDPAGLVDGLNRYAYVGNNPLSGFDPLGLANEGNTCGRTGGVSCSGSYAGDGITPFKDGTGGDNRQLERRQQAQAAAVMAQDSSQAGRSGSGSQSRFVIDFVAERKNPHSIVGHAFLGFEAPGEEPFALGFYPQSNEATASPTERLVNALGGPGAIRDDTSLLKEALGGNNNFAVRQTVVSPDVFYKAVGIMKSFNGLHYSIDTQNCAAAAMTALSNSGAIPGMFYMPGLSPTDIYNVMKAEK</sequence>
<dbReference type="Gene3D" id="3.10.620.30">
    <property type="match status" value="1"/>
</dbReference>
<dbReference type="InterPro" id="IPR006530">
    <property type="entry name" value="YD"/>
</dbReference>
<dbReference type="PANTHER" id="PTHR32305:SF15">
    <property type="entry name" value="PROTEIN RHSA-RELATED"/>
    <property type="match status" value="1"/>
</dbReference>
<evidence type="ECO:0000313" key="5">
    <source>
        <dbReference type="Proteomes" id="UP000539175"/>
    </source>
</evidence>
<dbReference type="Proteomes" id="UP000539175">
    <property type="component" value="Unassembled WGS sequence"/>
</dbReference>
<feature type="domain" description="Teneurin-like YD-shell" evidence="3">
    <location>
        <begin position="1689"/>
        <end position="1966"/>
    </location>
</feature>
<comment type="caution">
    <text evidence="4">The sequence shown here is derived from an EMBL/GenBank/DDBJ whole genome shotgun (WGS) entry which is preliminary data.</text>
</comment>
<dbReference type="NCBIfam" id="TIGR01643">
    <property type="entry name" value="YD_repeat_2x"/>
    <property type="match status" value="4"/>
</dbReference>
<dbReference type="InterPro" id="IPR022385">
    <property type="entry name" value="Rhs_assc_core"/>
</dbReference>
<dbReference type="Pfam" id="PF25023">
    <property type="entry name" value="TEN_YD-shell"/>
    <property type="match status" value="2"/>
</dbReference>
<dbReference type="PANTHER" id="PTHR32305">
    <property type="match status" value="1"/>
</dbReference>
<protein>
    <submittedName>
        <fullName evidence="4">RHS repeat-associated protein</fullName>
    </submittedName>
</protein>
<gene>
    <name evidence="4" type="ORF">FHS74_003963</name>
</gene>
<feature type="compositionally biased region" description="Polar residues" evidence="2">
    <location>
        <begin position="1558"/>
        <end position="1572"/>
    </location>
</feature>
<evidence type="ECO:0000313" key="4">
    <source>
        <dbReference type="EMBL" id="MBB6253394.1"/>
    </source>
</evidence>
<feature type="region of interest" description="Disordered" evidence="2">
    <location>
        <begin position="1552"/>
        <end position="1572"/>
    </location>
</feature>
<dbReference type="Pfam" id="PF05593">
    <property type="entry name" value="RHS_repeat"/>
    <property type="match status" value="2"/>
</dbReference>